<dbReference type="Gene3D" id="3.30.1050.10">
    <property type="entry name" value="SCP2 sterol-binding domain"/>
    <property type="match status" value="1"/>
</dbReference>
<dbReference type="RefSeq" id="WP_014796272.1">
    <property type="nucleotide sequence ID" value="NC_018018.1"/>
</dbReference>
<dbReference type="InterPro" id="IPR003033">
    <property type="entry name" value="SCP2_sterol-bd_dom"/>
</dbReference>
<dbReference type="AlphaFoldDB" id="I4AFS4"/>
<keyword evidence="3" id="KW-1185">Reference proteome</keyword>
<gene>
    <name evidence="2" type="ordered locus">Fleli_0323</name>
</gene>
<dbReference type="HOGENOM" id="CLU_105945_2_0_10"/>
<dbReference type="OrthoDB" id="9804656at2"/>
<feature type="domain" description="SCP2" evidence="1">
    <location>
        <begin position="21"/>
        <end position="98"/>
    </location>
</feature>
<reference evidence="3" key="1">
    <citation type="submission" date="2012-06" db="EMBL/GenBank/DDBJ databases">
        <title>The complete genome of Flexibacter litoralis DSM 6794.</title>
        <authorList>
            <person name="Lucas S."/>
            <person name="Copeland A."/>
            <person name="Lapidus A."/>
            <person name="Glavina del Rio T."/>
            <person name="Dalin E."/>
            <person name="Tice H."/>
            <person name="Bruce D."/>
            <person name="Goodwin L."/>
            <person name="Pitluck S."/>
            <person name="Peters L."/>
            <person name="Ovchinnikova G."/>
            <person name="Lu M."/>
            <person name="Kyrpides N."/>
            <person name="Mavromatis K."/>
            <person name="Ivanova N."/>
            <person name="Brettin T."/>
            <person name="Detter J.C."/>
            <person name="Han C."/>
            <person name="Larimer F."/>
            <person name="Land M."/>
            <person name="Hauser L."/>
            <person name="Markowitz V."/>
            <person name="Cheng J.-F."/>
            <person name="Hugenholtz P."/>
            <person name="Woyke T."/>
            <person name="Wu D."/>
            <person name="Spring S."/>
            <person name="Lang E."/>
            <person name="Kopitz M."/>
            <person name="Brambilla E."/>
            <person name="Klenk H.-P."/>
            <person name="Eisen J.A."/>
        </authorList>
    </citation>
    <scope>NUCLEOTIDE SEQUENCE [LARGE SCALE GENOMIC DNA]</scope>
    <source>
        <strain evidence="3">ATCC 23117 / DSM 6794 / NBRC 15988 / NCIMB 1366 / Sio-4</strain>
    </source>
</reference>
<dbReference type="SUPFAM" id="SSF55718">
    <property type="entry name" value="SCP-like"/>
    <property type="match status" value="1"/>
</dbReference>
<protein>
    <submittedName>
        <fullName evidence="2">Putative sterol carrier protein</fullName>
    </submittedName>
</protein>
<proteinExistence type="predicted"/>
<dbReference type="InterPro" id="IPR036527">
    <property type="entry name" value="SCP2_sterol-bd_dom_sf"/>
</dbReference>
<evidence type="ECO:0000313" key="2">
    <source>
        <dbReference type="EMBL" id="AFM02809.1"/>
    </source>
</evidence>
<dbReference type="EMBL" id="CP003345">
    <property type="protein sequence ID" value="AFM02809.1"/>
    <property type="molecule type" value="Genomic_DNA"/>
</dbReference>
<dbReference type="KEGG" id="fli:Fleli_0323"/>
<accession>I4AFS4</accession>
<evidence type="ECO:0000259" key="1">
    <source>
        <dbReference type="Pfam" id="PF02036"/>
    </source>
</evidence>
<name>I4AFS4_BERLS</name>
<sequence>MSLESFTERVKKVVGTDSGLGKSVKFDLKGEGVVFVDATQVPNVISHEDKEADCTVKISEENANKMIDGDLNLMAAYMTGKVKVNGDMEMAMKVVQLIARRVKEGNI</sequence>
<dbReference type="Proteomes" id="UP000006054">
    <property type="component" value="Chromosome"/>
</dbReference>
<organism evidence="2 3">
    <name type="scientific">Bernardetia litoralis (strain ATCC 23117 / DSM 6794 / NBRC 15988 / NCIMB 1366 / Fx l1 / Sio-4)</name>
    <name type="common">Flexibacter litoralis</name>
    <dbReference type="NCBI Taxonomy" id="880071"/>
    <lineage>
        <taxon>Bacteria</taxon>
        <taxon>Pseudomonadati</taxon>
        <taxon>Bacteroidota</taxon>
        <taxon>Cytophagia</taxon>
        <taxon>Cytophagales</taxon>
        <taxon>Bernardetiaceae</taxon>
        <taxon>Bernardetia</taxon>
    </lineage>
</organism>
<evidence type="ECO:0000313" key="3">
    <source>
        <dbReference type="Proteomes" id="UP000006054"/>
    </source>
</evidence>
<dbReference type="Pfam" id="PF02036">
    <property type="entry name" value="SCP2"/>
    <property type="match status" value="1"/>
</dbReference>
<dbReference type="eggNOG" id="COG3255">
    <property type="taxonomic scope" value="Bacteria"/>
</dbReference>